<accession>A0ABP8V9Z5</accession>
<keyword evidence="2" id="KW-1185">Reference proteome</keyword>
<evidence type="ECO:0000313" key="1">
    <source>
        <dbReference type="EMBL" id="GAA4652582.1"/>
    </source>
</evidence>
<proteinExistence type="predicted"/>
<sequence length="136" mass="15756">MDIIQTWLNHQELSPNVQVKAFVALAEYANAACSYSTAASIYELLLGRLPHHPLREHIQSSHIAQDDHTRLDWFVMLANNKKDIYSLAVMFGDIYIQQQLAIELNDIKAIIEMFKERNIFLSTSQDVLFRKIFYNA</sequence>
<dbReference type="EMBL" id="BAABFL010000478">
    <property type="protein sequence ID" value="GAA4652582.1"/>
    <property type="molecule type" value="Genomic_DNA"/>
</dbReference>
<dbReference type="Proteomes" id="UP001500604">
    <property type="component" value="Unassembled WGS sequence"/>
</dbReference>
<name>A0ABP8V9Z5_9GAMM</name>
<reference evidence="2" key="1">
    <citation type="journal article" date="2019" name="Int. J. Syst. Evol. Microbiol.">
        <title>The Global Catalogue of Microorganisms (GCM) 10K type strain sequencing project: providing services to taxonomists for standard genome sequencing and annotation.</title>
        <authorList>
            <consortium name="The Broad Institute Genomics Platform"/>
            <consortium name="The Broad Institute Genome Sequencing Center for Infectious Disease"/>
            <person name="Wu L."/>
            <person name="Ma J."/>
        </authorList>
    </citation>
    <scope>NUCLEOTIDE SEQUENCE [LARGE SCALE GENOMIC DNA]</scope>
    <source>
        <strain evidence="2">JCM 17805</strain>
    </source>
</reference>
<organism evidence="1 2">
    <name type="scientific">Kistimonas scapharcae</name>
    <dbReference type="NCBI Taxonomy" id="1036133"/>
    <lineage>
        <taxon>Bacteria</taxon>
        <taxon>Pseudomonadati</taxon>
        <taxon>Pseudomonadota</taxon>
        <taxon>Gammaproteobacteria</taxon>
        <taxon>Oceanospirillales</taxon>
        <taxon>Endozoicomonadaceae</taxon>
        <taxon>Kistimonas</taxon>
    </lineage>
</organism>
<gene>
    <name evidence="1" type="ORF">GCM10023116_48660</name>
</gene>
<evidence type="ECO:0000313" key="2">
    <source>
        <dbReference type="Proteomes" id="UP001500604"/>
    </source>
</evidence>
<comment type="caution">
    <text evidence="1">The sequence shown here is derived from an EMBL/GenBank/DDBJ whole genome shotgun (WGS) entry which is preliminary data.</text>
</comment>
<protein>
    <submittedName>
        <fullName evidence="1">Uncharacterized protein</fullName>
    </submittedName>
</protein>